<reference evidence="1 2" key="1">
    <citation type="journal article" date="2020" name="IScience">
        <title>Genome Sequencing of the Endangered Kingdonia uniflora (Circaeasteraceae, Ranunculales) Reveals Potential Mechanisms of Evolutionary Specialization.</title>
        <authorList>
            <person name="Sun Y."/>
            <person name="Deng T."/>
            <person name="Zhang A."/>
            <person name="Moore M.J."/>
            <person name="Landis J.B."/>
            <person name="Lin N."/>
            <person name="Zhang H."/>
            <person name="Zhang X."/>
            <person name="Huang J."/>
            <person name="Zhang X."/>
            <person name="Sun H."/>
            <person name="Wang H."/>
        </authorList>
    </citation>
    <scope>NUCLEOTIDE SEQUENCE [LARGE SCALE GENOMIC DNA]</scope>
    <source>
        <strain evidence="1">TB1705</strain>
        <tissue evidence="1">Leaf</tissue>
    </source>
</reference>
<proteinExistence type="predicted"/>
<name>A0A7J7M6V2_9MAGN</name>
<sequence>MLTPRTLNLFDIFNSDTKPTLDCWNERYGVQVGDDEEEEVVVEGHRDQFKFIDPRLTYGTIGGRFKKGENPFVDCGKLMNIEIFLSNKKAVDKDSVDGVFVKGIVFMVTDDLQIMPIGTETCFTHLKSLDIEGRDLLDEHVVHVGVDEIVCMLRNLFLSKMPLTEVLLSNHASDTPPALKFMSNNITESKAKYKDIVSAETTNIVLKFTISKEKNKIMYSEPGKGFVAFLFSLLAFPLGSVVKLLDQTPSLGCLSNL</sequence>
<evidence type="ECO:0000313" key="2">
    <source>
        <dbReference type="Proteomes" id="UP000541444"/>
    </source>
</evidence>
<dbReference type="PANTHER" id="PTHR33103">
    <property type="entry name" value="OS01G0153900 PROTEIN"/>
    <property type="match status" value="1"/>
</dbReference>
<comment type="caution">
    <text evidence="1">The sequence shown here is derived from an EMBL/GenBank/DDBJ whole genome shotgun (WGS) entry which is preliminary data.</text>
</comment>
<dbReference type="Pfam" id="PF05056">
    <property type="entry name" value="DUF674"/>
    <property type="match status" value="1"/>
</dbReference>
<dbReference type="EMBL" id="JACGCM010001727">
    <property type="protein sequence ID" value="KAF6150607.1"/>
    <property type="molecule type" value="Genomic_DNA"/>
</dbReference>
<accession>A0A7J7M6V2</accession>
<dbReference type="AlphaFoldDB" id="A0A7J7M6V2"/>
<dbReference type="InterPro" id="IPR007750">
    <property type="entry name" value="DUF674"/>
</dbReference>
<dbReference type="PANTHER" id="PTHR33103:SF27">
    <property type="entry name" value="OS04G0594700 PROTEIN"/>
    <property type="match status" value="1"/>
</dbReference>
<organism evidence="1 2">
    <name type="scientific">Kingdonia uniflora</name>
    <dbReference type="NCBI Taxonomy" id="39325"/>
    <lineage>
        <taxon>Eukaryota</taxon>
        <taxon>Viridiplantae</taxon>
        <taxon>Streptophyta</taxon>
        <taxon>Embryophyta</taxon>
        <taxon>Tracheophyta</taxon>
        <taxon>Spermatophyta</taxon>
        <taxon>Magnoliopsida</taxon>
        <taxon>Ranunculales</taxon>
        <taxon>Circaeasteraceae</taxon>
        <taxon>Kingdonia</taxon>
    </lineage>
</organism>
<protein>
    <submittedName>
        <fullName evidence="1">Uncharacterized protein</fullName>
    </submittedName>
</protein>
<keyword evidence="2" id="KW-1185">Reference proteome</keyword>
<evidence type="ECO:0000313" key="1">
    <source>
        <dbReference type="EMBL" id="KAF6150607.1"/>
    </source>
</evidence>
<gene>
    <name evidence="1" type="ORF">GIB67_022219</name>
</gene>
<dbReference type="Proteomes" id="UP000541444">
    <property type="component" value="Unassembled WGS sequence"/>
</dbReference>